<dbReference type="InterPro" id="IPR002942">
    <property type="entry name" value="S4_RNA-bd"/>
</dbReference>
<dbReference type="CDD" id="cd00165">
    <property type="entry name" value="S4"/>
    <property type="match status" value="1"/>
</dbReference>
<protein>
    <recommendedName>
        <fullName evidence="5">RQC P-site tRNA stabilizing factor</fullName>
        <shortName evidence="5">RqcP</shortName>
    </recommendedName>
    <alternativeName>
        <fullName evidence="5">Ribosome-associated protein quality control protein P</fullName>
    </alternativeName>
</protein>
<dbReference type="AlphaFoldDB" id="E4TIG7"/>
<comment type="subunit">
    <text evidence="5">Associates with stalled 50S ribosomal subunits. Binds to RqcH, 23S rRNA and the P-site tRNA. Does not require RqcH for association with 50S subunits.</text>
</comment>
<dbReference type="OrthoDB" id="9797176at2"/>
<keyword evidence="1 5" id="KW-0820">tRNA-binding</keyword>
<comment type="function">
    <text evidence="5">Key component of the ribosome quality control system (RQC), a ribosome-associated complex that mediates the extraction of incompletely synthesized nascent chains from stalled ribosomes and their subsequent degradation. RqcH recruits Ala-charged tRNA, and with RqcP directs the elongation of stalled nascent chains on 50S ribosomal subunits, leading to non-templated C-terminal alanine extensions (Ala tail). The Ala tail promotes nascent chain degradation. RqcP is associated with the translocation-like movement of the peptidyl-tRNA from the A-site into the P-site.</text>
</comment>
<dbReference type="STRING" id="768670.Calni_0076"/>
<comment type="similarity">
    <text evidence="5">Belongs to the RqcP family.</text>
</comment>
<dbReference type="GO" id="GO:0043023">
    <property type="term" value="F:ribosomal large subunit binding"/>
    <property type="evidence" value="ECO:0007669"/>
    <property type="project" value="UniProtKB-UniRule"/>
</dbReference>
<dbReference type="SUPFAM" id="SSF55174">
    <property type="entry name" value="Alpha-L RNA-binding motif"/>
    <property type="match status" value="1"/>
</dbReference>
<keyword evidence="2 5" id="KW-0699">rRNA-binding</keyword>
<dbReference type="HAMAP" id="MF_00871">
    <property type="entry name" value="RqcP"/>
    <property type="match status" value="1"/>
</dbReference>
<dbReference type="SMART" id="SM00363">
    <property type="entry name" value="S4"/>
    <property type="match status" value="1"/>
</dbReference>
<evidence type="ECO:0000313" key="7">
    <source>
        <dbReference type="EMBL" id="ADR17992.1"/>
    </source>
</evidence>
<dbReference type="Gene3D" id="3.10.290.10">
    <property type="entry name" value="RNA-binding S4 domain"/>
    <property type="match status" value="1"/>
</dbReference>
<dbReference type="InterPro" id="IPR025490">
    <property type="entry name" value="RqcP"/>
</dbReference>
<organism evidence="7 8">
    <name type="scientific">Calditerrivibrio nitroreducens (strain DSM 19672 / NBRC 101217 / Yu37-1)</name>
    <dbReference type="NCBI Taxonomy" id="768670"/>
    <lineage>
        <taxon>Bacteria</taxon>
        <taxon>Pseudomonadati</taxon>
        <taxon>Deferribacterota</taxon>
        <taxon>Deferribacteres</taxon>
        <taxon>Deferribacterales</taxon>
        <taxon>Calditerrivibrionaceae</taxon>
    </lineage>
</organism>
<evidence type="ECO:0000313" key="8">
    <source>
        <dbReference type="Proteomes" id="UP000007039"/>
    </source>
</evidence>
<sequence>MRIDKFLKLTNVIKRRTVANEVATDGSIFVNGKSVKPSYSIKVGDVITVKMWNYEKTVRVLQIPSKQIGKSDSDNYVELISYKTIDVMDEIREETSEDIF</sequence>
<name>E4TIG7_CALNY</name>
<evidence type="ECO:0000259" key="6">
    <source>
        <dbReference type="SMART" id="SM00363"/>
    </source>
</evidence>
<dbReference type="KEGG" id="cni:Calni_0076"/>
<dbReference type="InterPro" id="IPR036986">
    <property type="entry name" value="S4_RNA-bd_sf"/>
</dbReference>
<evidence type="ECO:0000256" key="1">
    <source>
        <dbReference type="ARBA" id="ARBA00022555"/>
    </source>
</evidence>
<gene>
    <name evidence="5" type="primary">rqcP</name>
    <name evidence="7" type="ordered locus">Calni_0076</name>
</gene>
<reference key="1">
    <citation type="submission" date="2010-11" db="EMBL/GenBank/DDBJ databases">
        <title>The complete genome of chromosome of Calditerrivibrio nitroreducens DSM 19672.</title>
        <authorList>
            <consortium name="US DOE Joint Genome Institute (JGI-PGF)"/>
            <person name="Lucas S."/>
            <person name="Copeland A."/>
            <person name="Lapidus A."/>
            <person name="Bruce D."/>
            <person name="Goodwin L."/>
            <person name="Pitluck S."/>
            <person name="Kyrpides N."/>
            <person name="Mavromatis K."/>
            <person name="Ivanova N."/>
            <person name="Mikhailova N."/>
            <person name="Zeytun A."/>
            <person name="Brettin T."/>
            <person name="Detter J.C."/>
            <person name="Tapia R."/>
            <person name="Han C."/>
            <person name="Land M."/>
            <person name="Hauser L."/>
            <person name="Markowitz V."/>
            <person name="Cheng J.-F."/>
            <person name="Hugenholtz P."/>
            <person name="Woyke T."/>
            <person name="Wu D."/>
            <person name="Spring S."/>
            <person name="Schroeder M."/>
            <person name="Brambilla E."/>
            <person name="Klenk H.-P."/>
            <person name="Eisen J.A."/>
        </authorList>
    </citation>
    <scope>NUCLEOTIDE SEQUENCE [LARGE SCALE GENOMIC DNA]</scope>
    <source>
        <strain>DSM 19672</strain>
    </source>
</reference>
<evidence type="ECO:0000256" key="5">
    <source>
        <dbReference type="HAMAP-Rule" id="MF_00871"/>
    </source>
</evidence>
<proteinExistence type="inferred from homology"/>
<dbReference type="PIRSF" id="PIRSF038881">
    <property type="entry name" value="RNAbp_HP1423"/>
    <property type="match status" value="1"/>
</dbReference>
<dbReference type="eggNOG" id="COG1188">
    <property type="taxonomic scope" value="Bacteria"/>
</dbReference>
<dbReference type="GO" id="GO:0019843">
    <property type="term" value="F:rRNA binding"/>
    <property type="evidence" value="ECO:0007669"/>
    <property type="project" value="UniProtKB-UniRule"/>
</dbReference>
<feature type="domain" description="RNA-binding S4" evidence="6">
    <location>
        <begin position="1"/>
        <end position="63"/>
    </location>
</feature>
<keyword evidence="4 5" id="KW-0648">Protein biosynthesis</keyword>
<dbReference type="PROSITE" id="PS50889">
    <property type="entry name" value="S4"/>
    <property type="match status" value="1"/>
</dbReference>
<dbReference type="EMBL" id="CP002347">
    <property type="protein sequence ID" value="ADR17992.1"/>
    <property type="molecule type" value="Genomic_DNA"/>
</dbReference>
<accession>E4TIG7</accession>
<dbReference type="Proteomes" id="UP000007039">
    <property type="component" value="Chromosome"/>
</dbReference>
<dbReference type="Pfam" id="PF01479">
    <property type="entry name" value="S4"/>
    <property type="match status" value="1"/>
</dbReference>
<dbReference type="GO" id="GO:0072344">
    <property type="term" value="P:rescue of stalled ribosome"/>
    <property type="evidence" value="ECO:0007669"/>
    <property type="project" value="UniProtKB-UniRule"/>
</dbReference>
<dbReference type="RefSeq" id="WP_013450209.1">
    <property type="nucleotide sequence ID" value="NC_014758.1"/>
</dbReference>
<keyword evidence="3 5" id="KW-0694">RNA-binding</keyword>
<evidence type="ECO:0000256" key="2">
    <source>
        <dbReference type="ARBA" id="ARBA00022730"/>
    </source>
</evidence>
<dbReference type="HOGENOM" id="CLU_101003_4_2_0"/>
<evidence type="ECO:0000256" key="3">
    <source>
        <dbReference type="ARBA" id="ARBA00022884"/>
    </source>
</evidence>
<evidence type="ECO:0000256" key="4">
    <source>
        <dbReference type="ARBA" id="ARBA00022917"/>
    </source>
</evidence>
<reference evidence="7 8" key="2">
    <citation type="journal article" date="2011" name="Stand. Genomic Sci.">
        <title>Complete genome sequence of Calditerrivibrio nitroreducens type strain (Yu37-1).</title>
        <authorList>
            <person name="Pitluck S."/>
            <person name="Sikorski J."/>
            <person name="Zeytun A."/>
            <person name="Lapidus A."/>
            <person name="Nolan M."/>
            <person name="Lucas S."/>
            <person name="Hammon N."/>
            <person name="Deshpande S."/>
            <person name="Cheng J.F."/>
            <person name="Tapia R."/>
            <person name="Han C."/>
            <person name="Goodwin L."/>
            <person name="Liolios K."/>
            <person name="Pagani I."/>
            <person name="Ivanova N."/>
            <person name="Mavromatis K."/>
            <person name="Pati A."/>
            <person name="Chen A."/>
            <person name="Palaniappan K."/>
            <person name="Hauser L."/>
            <person name="Chang Y.J."/>
            <person name="Jeffries C.D."/>
            <person name="Detter J.C."/>
            <person name="Brambilla E."/>
            <person name="Djao O.D."/>
            <person name="Rohde M."/>
            <person name="Spring S."/>
            <person name="Goker M."/>
            <person name="Woyke T."/>
            <person name="Bristow J."/>
            <person name="Eisen J.A."/>
            <person name="Markowitz V."/>
            <person name="Hugenholtz P."/>
            <person name="Kyrpides N.C."/>
            <person name="Klenk H.P."/>
            <person name="Land M."/>
        </authorList>
    </citation>
    <scope>NUCLEOTIDE SEQUENCE [LARGE SCALE GENOMIC DNA]</scope>
    <source>
        <strain evidence="8">DSM 19672 / NBRC 101217 / Yu37-1</strain>
    </source>
</reference>
<dbReference type="GO" id="GO:0000049">
    <property type="term" value="F:tRNA binding"/>
    <property type="evidence" value="ECO:0007669"/>
    <property type="project" value="UniProtKB-UniRule"/>
</dbReference>
<keyword evidence="8" id="KW-1185">Reference proteome</keyword>